<sequence length="445" mass="47403">MLPLRRTLRAQFPTHIKASSSPSPSPSSSSSPFSVSTHQCIRQRPTRRPAALRRSTKADGPSGSPGVAAPEVRKPSCETDLRHGIAESPCSSASPAHHHPQAPLPPDTSVSGPFKQVLLSSRIIAHHLPPSSPVVASSSSSSSTSISSSSSSDNIKSSFLTTRTTPLQTRQLSAAEGFFAHNPHKFLYSAESLRHHVPNTHVPEIIILGASNVGKSTFLNALVGSAAAARVSQRPGRTTLMNAFGIGPLPKTPLESLPKGQPPPRHSLVLVDTPGYGYKSRASWGDAVVQYLQTRTMLRGAVVLLSSEKKRLLPEDKWMLRTLAEANTRTVVVLTKADKSRAGWADQCVLMADAVESELTALHYEFGGRWRDCGAAAAATARIYITSAGMDTPGKLRNGAGIGGVRMAILEMAGFTLQDTVTKKADAVTYSGPIVSFDDIVWKTA</sequence>
<dbReference type="EMBL" id="SRPW01002609">
    <property type="protein sequence ID" value="KAG5991649.1"/>
    <property type="molecule type" value="Genomic_DNA"/>
</dbReference>
<dbReference type="OrthoDB" id="391988at2759"/>
<feature type="compositionally biased region" description="Basic and acidic residues" evidence="5">
    <location>
        <begin position="71"/>
        <end position="85"/>
    </location>
</feature>
<dbReference type="PANTHER" id="PTHR46498:SF1">
    <property type="entry name" value="GTP-BINDING PROTEIN 8"/>
    <property type="match status" value="1"/>
</dbReference>
<dbReference type="AlphaFoldDB" id="A0A9P7N6F6"/>
<reference evidence="7" key="1">
    <citation type="journal article" date="2020" name="bioRxiv">
        <title>Whole genome comparisons of ergot fungi reveals the divergence and evolution of species within the genus Claviceps are the result of varying mechanisms driving genome evolution and host range expansion.</title>
        <authorList>
            <person name="Wyka S.A."/>
            <person name="Mondo S.J."/>
            <person name="Liu M."/>
            <person name="Dettman J."/>
            <person name="Nalam V."/>
            <person name="Broders K.D."/>
        </authorList>
    </citation>
    <scope>NUCLEOTIDE SEQUENCE</scope>
    <source>
        <strain evidence="7">CCC 602</strain>
    </source>
</reference>
<evidence type="ECO:0000256" key="3">
    <source>
        <dbReference type="ARBA" id="ARBA00022842"/>
    </source>
</evidence>
<organism evidence="7 8">
    <name type="scientific">Claviceps pusilla</name>
    <dbReference type="NCBI Taxonomy" id="123648"/>
    <lineage>
        <taxon>Eukaryota</taxon>
        <taxon>Fungi</taxon>
        <taxon>Dikarya</taxon>
        <taxon>Ascomycota</taxon>
        <taxon>Pezizomycotina</taxon>
        <taxon>Sordariomycetes</taxon>
        <taxon>Hypocreomycetidae</taxon>
        <taxon>Hypocreales</taxon>
        <taxon>Clavicipitaceae</taxon>
        <taxon>Claviceps</taxon>
    </lineage>
</organism>
<feature type="compositionally biased region" description="Basic residues" evidence="5">
    <location>
        <begin position="44"/>
        <end position="55"/>
    </location>
</feature>
<keyword evidence="2" id="KW-0547">Nucleotide-binding</keyword>
<evidence type="ECO:0000256" key="4">
    <source>
        <dbReference type="ARBA" id="ARBA00023134"/>
    </source>
</evidence>
<evidence type="ECO:0000256" key="1">
    <source>
        <dbReference type="ARBA" id="ARBA00022723"/>
    </source>
</evidence>
<evidence type="ECO:0000259" key="6">
    <source>
        <dbReference type="PROSITE" id="PS51706"/>
    </source>
</evidence>
<dbReference type="InterPro" id="IPR027417">
    <property type="entry name" value="P-loop_NTPase"/>
</dbReference>
<protein>
    <recommendedName>
        <fullName evidence="6">EngB-type G domain-containing protein</fullName>
    </recommendedName>
</protein>
<dbReference type="Gene3D" id="3.40.50.300">
    <property type="entry name" value="P-loop containing nucleotide triphosphate hydrolases"/>
    <property type="match status" value="1"/>
</dbReference>
<evidence type="ECO:0000313" key="8">
    <source>
        <dbReference type="Proteomes" id="UP000748025"/>
    </source>
</evidence>
<keyword evidence="8" id="KW-1185">Reference proteome</keyword>
<comment type="caution">
    <text evidence="7">The sequence shown here is derived from an EMBL/GenBank/DDBJ whole genome shotgun (WGS) entry which is preliminary data.</text>
</comment>
<dbReference type="PROSITE" id="PS51706">
    <property type="entry name" value="G_ENGB"/>
    <property type="match status" value="1"/>
</dbReference>
<dbReference type="PANTHER" id="PTHR46498">
    <property type="entry name" value="GTP-BINDING PROTEIN 8"/>
    <property type="match status" value="1"/>
</dbReference>
<dbReference type="CDD" id="cd01876">
    <property type="entry name" value="YihA_EngB"/>
    <property type="match status" value="1"/>
</dbReference>
<dbReference type="SUPFAM" id="SSF52540">
    <property type="entry name" value="P-loop containing nucleoside triphosphate hydrolases"/>
    <property type="match status" value="1"/>
</dbReference>
<evidence type="ECO:0000256" key="5">
    <source>
        <dbReference type="SAM" id="MobiDB-lite"/>
    </source>
</evidence>
<name>A0A9P7N6F6_9HYPO</name>
<evidence type="ECO:0000256" key="2">
    <source>
        <dbReference type="ARBA" id="ARBA00022741"/>
    </source>
</evidence>
<keyword evidence="4" id="KW-0342">GTP-binding</keyword>
<feature type="compositionally biased region" description="Low complexity" evidence="5">
    <location>
        <begin position="19"/>
        <end position="36"/>
    </location>
</feature>
<proteinExistence type="predicted"/>
<dbReference type="InterPro" id="IPR006073">
    <property type="entry name" value="GTP-bd"/>
</dbReference>
<keyword evidence="1" id="KW-0479">Metal-binding</keyword>
<feature type="compositionally biased region" description="Low complexity" evidence="5">
    <location>
        <begin position="86"/>
        <end position="95"/>
    </location>
</feature>
<dbReference type="GO" id="GO:0005525">
    <property type="term" value="F:GTP binding"/>
    <property type="evidence" value="ECO:0007669"/>
    <property type="project" value="UniProtKB-KW"/>
</dbReference>
<accession>A0A9P7N6F6</accession>
<dbReference type="InterPro" id="IPR030393">
    <property type="entry name" value="G_ENGB_dom"/>
</dbReference>
<evidence type="ECO:0000313" key="7">
    <source>
        <dbReference type="EMBL" id="KAG5991649.1"/>
    </source>
</evidence>
<keyword evidence="3" id="KW-0460">Magnesium</keyword>
<dbReference type="Proteomes" id="UP000748025">
    <property type="component" value="Unassembled WGS sequence"/>
</dbReference>
<gene>
    <name evidence="7" type="ORF">E4U43_003978</name>
</gene>
<dbReference type="Pfam" id="PF01926">
    <property type="entry name" value="MMR_HSR1"/>
    <property type="match status" value="1"/>
</dbReference>
<feature type="compositionally biased region" description="Low complexity" evidence="5">
    <location>
        <begin position="133"/>
        <end position="157"/>
    </location>
</feature>
<dbReference type="InterPro" id="IPR052279">
    <property type="entry name" value="EngB_GTPase"/>
</dbReference>
<dbReference type="GO" id="GO:0005739">
    <property type="term" value="C:mitochondrion"/>
    <property type="evidence" value="ECO:0007669"/>
    <property type="project" value="TreeGrafter"/>
</dbReference>
<feature type="region of interest" description="Disordered" evidence="5">
    <location>
        <begin position="1"/>
        <end position="111"/>
    </location>
</feature>
<feature type="domain" description="EngB-type G" evidence="6">
    <location>
        <begin position="201"/>
        <end position="415"/>
    </location>
</feature>
<feature type="region of interest" description="Disordered" evidence="5">
    <location>
        <begin position="130"/>
        <end position="157"/>
    </location>
</feature>
<dbReference type="GO" id="GO:0046872">
    <property type="term" value="F:metal ion binding"/>
    <property type="evidence" value="ECO:0007669"/>
    <property type="project" value="UniProtKB-KW"/>
</dbReference>